<evidence type="ECO:0000256" key="10">
    <source>
        <dbReference type="SAM" id="Coils"/>
    </source>
</evidence>
<feature type="region of interest" description="Disordered" evidence="11">
    <location>
        <begin position="2039"/>
        <end position="2071"/>
    </location>
</feature>
<comment type="function">
    <text evidence="5">Acts as a co-chaperone and mediates the association of the chaperones HSP70 and HSP90 probably facilitating substrate transfer from HSP70 to HSP90. Stimulates HSP70 ATPase activity and, in contrast, inhibits HSP90 ATPase activity.</text>
</comment>
<feature type="region of interest" description="Disordered" evidence="11">
    <location>
        <begin position="1418"/>
        <end position="1492"/>
    </location>
</feature>
<evidence type="ECO:0000313" key="13">
    <source>
        <dbReference type="EMBL" id="OLP87961.1"/>
    </source>
</evidence>
<keyword evidence="12" id="KW-0472">Membrane</keyword>
<dbReference type="SUPFAM" id="SSF48452">
    <property type="entry name" value="TPR-like"/>
    <property type="match status" value="2"/>
</dbReference>
<feature type="compositionally biased region" description="Basic and acidic residues" evidence="11">
    <location>
        <begin position="1418"/>
        <end position="1455"/>
    </location>
</feature>
<dbReference type="PROSITE" id="PS50005">
    <property type="entry name" value="TPR"/>
    <property type="match status" value="4"/>
</dbReference>
<organism evidence="13 14">
    <name type="scientific">Symbiodinium microadriaticum</name>
    <name type="common">Dinoflagellate</name>
    <name type="synonym">Zooxanthella microadriatica</name>
    <dbReference type="NCBI Taxonomy" id="2951"/>
    <lineage>
        <taxon>Eukaryota</taxon>
        <taxon>Sar</taxon>
        <taxon>Alveolata</taxon>
        <taxon>Dinophyceae</taxon>
        <taxon>Suessiales</taxon>
        <taxon>Symbiodiniaceae</taxon>
        <taxon>Symbiodinium</taxon>
    </lineage>
</organism>
<keyword evidence="4 9" id="KW-0802">TPR repeat</keyword>
<feature type="compositionally biased region" description="Basic and acidic residues" evidence="11">
    <location>
        <begin position="1269"/>
        <end position="1309"/>
    </location>
</feature>
<feature type="coiled-coil region" evidence="10">
    <location>
        <begin position="164"/>
        <end position="251"/>
    </location>
</feature>
<evidence type="ECO:0000313" key="14">
    <source>
        <dbReference type="Proteomes" id="UP000186817"/>
    </source>
</evidence>
<evidence type="ECO:0000256" key="9">
    <source>
        <dbReference type="PROSITE-ProRule" id="PRU00339"/>
    </source>
</evidence>
<name>A0A1Q9CYK7_SYMMI</name>
<dbReference type="PANTHER" id="PTHR22904:SF523">
    <property type="entry name" value="STRESS-INDUCED-PHOSPHOPROTEIN 1"/>
    <property type="match status" value="1"/>
</dbReference>
<feature type="region of interest" description="Disordered" evidence="11">
    <location>
        <begin position="2384"/>
        <end position="2412"/>
    </location>
</feature>
<feature type="compositionally biased region" description="Acidic residues" evidence="11">
    <location>
        <begin position="342"/>
        <end position="357"/>
    </location>
</feature>
<dbReference type="SUPFAM" id="SSF57850">
    <property type="entry name" value="RING/U-box"/>
    <property type="match status" value="1"/>
</dbReference>
<evidence type="ECO:0000256" key="2">
    <source>
        <dbReference type="ARBA" id="ARBA00022490"/>
    </source>
</evidence>
<feature type="transmembrane region" description="Helical" evidence="12">
    <location>
        <begin position="1934"/>
        <end position="1951"/>
    </location>
</feature>
<feature type="repeat" description="TPR" evidence="9">
    <location>
        <begin position="1386"/>
        <end position="1419"/>
    </location>
</feature>
<dbReference type="FunFam" id="1.25.40.10:FF:000020">
    <property type="entry name" value="Stress-induced phosphoprotein 1"/>
    <property type="match status" value="1"/>
</dbReference>
<comment type="caution">
    <text evidence="13">The sequence shown here is derived from an EMBL/GenBank/DDBJ whole genome shotgun (WGS) entry which is preliminary data.</text>
</comment>
<feature type="repeat" description="TPR" evidence="9">
    <location>
        <begin position="821"/>
        <end position="854"/>
    </location>
</feature>
<dbReference type="Proteomes" id="UP000186817">
    <property type="component" value="Unassembled WGS sequence"/>
</dbReference>
<keyword evidence="14" id="KW-1185">Reference proteome</keyword>
<feature type="compositionally biased region" description="Polar residues" evidence="11">
    <location>
        <begin position="2056"/>
        <end position="2067"/>
    </location>
</feature>
<gene>
    <name evidence="13" type="ORF">AK812_SmicGene30756</name>
</gene>
<reference evidence="13 14" key="1">
    <citation type="submission" date="2016-02" db="EMBL/GenBank/DDBJ databases">
        <title>Genome analysis of coral dinoflagellate symbionts highlights evolutionary adaptations to a symbiotic lifestyle.</title>
        <authorList>
            <person name="Aranda M."/>
            <person name="Li Y."/>
            <person name="Liew Y.J."/>
            <person name="Baumgarten S."/>
            <person name="Simakov O."/>
            <person name="Wilson M."/>
            <person name="Piel J."/>
            <person name="Ashoor H."/>
            <person name="Bougouffa S."/>
            <person name="Bajic V.B."/>
            <person name="Ryu T."/>
            <person name="Ravasi T."/>
            <person name="Bayer T."/>
            <person name="Micklem G."/>
            <person name="Kim H."/>
            <person name="Bhak J."/>
            <person name="Lajeunesse T.C."/>
            <person name="Voolstra C.R."/>
        </authorList>
    </citation>
    <scope>NUCLEOTIDE SEQUENCE [LARGE SCALE GENOMIC DNA]</scope>
    <source>
        <strain evidence="13 14">CCMP2467</strain>
    </source>
</reference>
<dbReference type="GO" id="GO:0051879">
    <property type="term" value="F:Hsp90 protein binding"/>
    <property type="evidence" value="ECO:0007669"/>
    <property type="project" value="TreeGrafter"/>
</dbReference>
<proteinExistence type="predicted"/>
<evidence type="ECO:0000256" key="4">
    <source>
        <dbReference type="ARBA" id="ARBA00022803"/>
    </source>
</evidence>
<evidence type="ECO:0000256" key="11">
    <source>
        <dbReference type="SAM" id="MobiDB-lite"/>
    </source>
</evidence>
<keyword evidence="3" id="KW-0677">Repeat</keyword>
<dbReference type="InterPro" id="IPR019734">
    <property type="entry name" value="TPR_rpt"/>
</dbReference>
<feature type="coiled-coil region" evidence="10">
    <location>
        <begin position="714"/>
        <end position="743"/>
    </location>
</feature>
<dbReference type="EMBL" id="LSRX01000833">
    <property type="protein sequence ID" value="OLP87961.1"/>
    <property type="molecule type" value="Genomic_DNA"/>
</dbReference>
<dbReference type="InterPro" id="IPR011990">
    <property type="entry name" value="TPR-like_helical_dom_sf"/>
</dbReference>
<feature type="repeat" description="TPR" evidence="9">
    <location>
        <begin position="889"/>
        <end position="922"/>
    </location>
</feature>
<keyword evidence="12" id="KW-1133">Transmembrane helix</keyword>
<evidence type="ECO:0000256" key="3">
    <source>
        <dbReference type="ARBA" id="ARBA00022737"/>
    </source>
</evidence>
<dbReference type="SMART" id="SM00028">
    <property type="entry name" value="TPR"/>
    <property type="match status" value="5"/>
</dbReference>
<feature type="transmembrane region" description="Helical" evidence="12">
    <location>
        <begin position="2251"/>
        <end position="2274"/>
    </location>
</feature>
<dbReference type="GO" id="GO:0005737">
    <property type="term" value="C:cytoplasm"/>
    <property type="evidence" value="ECO:0007669"/>
    <property type="project" value="UniProtKB-SubCell"/>
</dbReference>
<feature type="transmembrane region" description="Helical" evidence="12">
    <location>
        <begin position="1906"/>
        <end position="1928"/>
    </location>
</feature>
<dbReference type="PANTHER" id="PTHR22904">
    <property type="entry name" value="TPR REPEAT CONTAINING PROTEIN"/>
    <property type="match status" value="1"/>
</dbReference>
<evidence type="ECO:0000256" key="5">
    <source>
        <dbReference type="ARBA" id="ARBA00056105"/>
    </source>
</evidence>
<evidence type="ECO:0000256" key="1">
    <source>
        <dbReference type="ARBA" id="ARBA00004496"/>
    </source>
</evidence>
<feature type="compositionally biased region" description="Polar residues" evidence="11">
    <location>
        <begin position="360"/>
        <end position="371"/>
    </location>
</feature>
<evidence type="ECO:0000256" key="6">
    <source>
        <dbReference type="ARBA" id="ARBA00066016"/>
    </source>
</evidence>
<dbReference type="OrthoDB" id="2423701at2759"/>
<protein>
    <recommendedName>
        <fullName evidence="7">Hsp70-Hsp90 organising protein</fullName>
    </recommendedName>
    <alternativeName>
        <fullName evidence="8">Stress-inducible protein 1</fullName>
    </alternativeName>
</protein>
<dbReference type="Gene3D" id="3.50.4.10">
    <property type="entry name" value="Hepatocyte Growth Factor"/>
    <property type="match status" value="1"/>
</dbReference>
<keyword evidence="2" id="KW-0963">Cytoplasm</keyword>
<feature type="region of interest" description="Disordered" evidence="11">
    <location>
        <begin position="1264"/>
        <end position="1309"/>
    </location>
</feature>
<feature type="region of interest" description="Disordered" evidence="11">
    <location>
        <begin position="290"/>
        <end position="378"/>
    </location>
</feature>
<feature type="region of interest" description="Disordered" evidence="11">
    <location>
        <begin position="113"/>
        <end position="137"/>
    </location>
</feature>
<feature type="region of interest" description="Disordered" evidence="11">
    <location>
        <begin position="464"/>
        <end position="505"/>
    </location>
</feature>
<keyword evidence="10" id="KW-0175">Coiled coil</keyword>
<feature type="repeat" description="TPR" evidence="9">
    <location>
        <begin position="1303"/>
        <end position="1336"/>
    </location>
</feature>
<comment type="subunit">
    <text evidence="6">Monomer. Homodimer. Forms a complex composed of HOP and chaperones HSP70 and HSP90; the interaction is stronger in the absence of ATP. Interacts (via TPR 1, 2, 3, 7, 8 and 9 repeats) with HSP70 (via C-terminus); the interaction is direct and is stronger in the absence of ATP. Interacts (via TPR 4, 5 and 6 repeats) with HSP90 (via C-terminus); the interaction is direct.</text>
</comment>
<dbReference type="Pfam" id="PF13181">
    <property type="entry name" value="TPR_8"/>
    <property type="match status" value="2"/>
</dbReference>
<feature type="transmembrane region" description="Helical" evidence="12">
    <location>
        <begin position="1963"/>
        <end position="1981"/>
    </location>
</feature>
<feature type="transmembrane region" description="Helical" evidence="12">
    <location>
        <begin position="1987"/>
        <end position="2006"/>
    </location>
</feature>
<evidence type="ECO:0000256" key="7">
    <source>
        <dbReference type="ARBA" id="ARBA00074766"/>
    </source>
</evidence>
<comment type="subcellular location">
    <subcellularLocation>
        <location evidence="1">Cytoplasm</location>
    </subcellularLocation>
</comment>
<sequence>MTRQGYLLPRGGMPVPGTPQRILEDAEEVDVEDSPRLPSDWSPLEYELLEYADSLPSGFAERIGRELEGQHRRVAQLRSLNSLMLHVLQSEGLLARSGTASQVKALSETCQTHVETRTDRSPRQAPAVPKAWQEPAVTPRKEASQRLVLASVSRQLELQVFEVRRAAEKELKELSHRVRAAEEHNWKLRKESCSEDVAGRKKLWEAETKLNRLQNRVQQLETRRRTWARKLRQREEEVRQVTASIAEMSAEVNSVRAQAKEPEAFTCTRHLCSAMALMLHSGVALPQESISQPFRPIPRSGADPEANRRSKSHPSQAFRRAPSESQPRARSEEAPAACPDSSWDEDEDEEEDVDSEDAPTFSNMSAESSQVRPHAPFPDMRRLGEEARRGPQRQAGPHSGVPSPVSLQAWFEELAQNRTPTENYMDQDPTATASGLPHWFIPGHAGAPMDTSGVQQLTPTQTLRAIHPTARDRRQGRRSVSAPRLSRGHHVPPERRNPLPVRRSNMPNNLLDFRSIRVFSPLTPLAREMQMFHRATGAQVSARPAAEQVFTMERLREITAERLRMMQEGGPFAMSAFAGAAGAAVAAGAPAPWPGQRGLGLSPEELLTVRTVWKVSRESELCADFDCCAICLDGSDDKRELIALPCEHVFCAGVLLAFSISAGSRGLLVHMAGPQSNLSYARKTCDSLWLSYGDGTEPRAKTVLKHSLADWSEAQRLTRKLEFAAAECHEEQLRQMVRDLRQELRFNSKVSSDHSQVALSREMLLGSPSPLRRAGERREGKLRSIQRVVLRPSRSQDVLRGHANLPKISVSAGPMADKAKAAEAKAKGNVEFQAKNFKEAIKHFTEAIKHDPSDHVFFSNRSACYASLEQYDKALEDGAECVRLKPDWPKGYTRKGLAEFFLKKYDDAAETYKAGLKLAPEDQTLKEGLKKAMDAKYEVPGADVVFDAFVVIRLNPGLRSSAPVHRHTFGTDRTFCRRHAEISSEADVDWHSGGPELAWLSGAEHRHQERRAGIVHQSAGRLNGNCIFAWEGYGATIGCFLDDCMSSDKFVASEIESCAKVCFSLPDCKFWVWGTEEGEQKCWFRTGEAGREAGEGWVSGSKACAPPGTTVMPLGNSECWAEGFGYENCCEAKFGPNGNAQCWDGVYNYDRCNSRIRALRQGSESESIPAMLVDVISVSAARKVFRSAGGGGGGLQFDPAALTAAAVRNPKIKEYMQDQELMQKVQMLASLPGNMQQQMIMQMMNQDKRVLELFMAMQGIDVSTMSGEDFDKPEPSPAPKKKEEPKKEEAPPEDLRSPEQKEADDWKTKGNELYKKKQFKEALEMYDKAIAVVPDDITYHNNRNAVLIEMGAEHFDKVLKSCQDLIDRRYEINSANPGGASFEKVAKVFQRMASVYEKQNKYDDAIAMYNKALTEDNNRSTRNALRECERAKEKHEKEAYLDPAKAEEHREKGNEFFKAPDSQTSGQGEGGEAPEAPRGQGAQAPQAAWHRPWETSRDRSSFAIGFSTSLVNDVFIELSRTFMLALRLGIAENPPAHSSEATVRPSDLYFLHVIMRRCHDGLSKVVGLLSAEQRGLLQQLIWLSTAQVVMLLLMVHIAFVCPYTQIDSSLRLSRFVAQEGGWGSFRCYSNIESLTAHATASPTIVRVELLDTWWARPPLVPASTFSETLQEFDNKTLSQGAVKPPWLETGAGSKNDTEDGSDILANVLRRLSALAYVGYDAAFPRPTYEVTLGPTAPWLDIESTAFRDLGVRTKHVKISVEDPKYFGVYLARTLLSSLGLHDIYMLHALPRHFLTDSDGRICGTGFRPSLHIRTVTSKRGISLEPVESRIAAGHKGWVLGTVVSNLASSMLFLGTAIISAVLFSAFLRRLLVLSCRMYIYNMLCLRQMRHFAFIAEQMRRVNRAPSTVLIELWIAWAASAGIMLWILIEALQRSCVWFLWILCYALAEFWGLAHVRTKQSRWLYPRSLLLLHAGAALYAYWWPRGPLWLLLASLFWAHASIMFTLISDLDCCFALPSEPPNEVLAASLLLPAMPLSRSEVSKQIPPGPDRDDTLHVSETGSPGSSEANVEKKYAEAKAEYDEGLKRNPKVLNQFSGCEDLLCLLALPWCQSSRSLEQRIQRIARNSTRSVSVRYPLPTSAMLACRILSWLLLVPALAGDGYDTGSEGRGSARCTNSLTLLQATSQKSRIVVQGDVDAELVRPSQPAEEAALHNSSYSLQSCRALVERTVLLAVRSWGGVRSSLLQVQAASFGYTTVSFLILGVLVLSTITAFLFTRPDLPMARSDAKEVRLPANALAQPRGSKSFANSLPSRASYMQVASPSPTREGSDLDARSEARGDFCPDLIVPRGCECVLLVPIVPLSLGPFSVCDPNGHVVLRVLPRSLAQGSSPSSPDPLRRSTSMGRRSRARSVSFGPDALGSSWRLELTTGSGELLAQSACCRNGKVSPEWSNDGPSFSLMTSTGVNYATLRRNSTQEGYELVTPERTMHFWGSFDHHAVNITDEAGKLLATTELCAADWDPTGEFGGWCTVQKTARRSTAFVLRHSWTLACCFAVWSASTRWRPLCDARKAVSLTRLTPCSGQQRQGFHVGVQLV</sequence>
<dbReference type="Gene3D" id="1.10.260.100">
    <property type="match status" value="1"/>
</dbReference>
<evidence type="ECO:0000256" key="12">
    <source>
        <dbReference type="SAM" id="Phobius"/>
    </source>
</evidence>
<accession>A0A1Q9CYK7</accession>
<evidence type="ECO:0000256" key="8">
    <source>
        <dbReference type="ARBA" id="ARBA00076447"/>
    </source>
</evidence>
<dbReference type="Pfam" id="PF13414">
    <property type="entry name" value="TPR_11"/>
    <property type="match status" value="1"/>
</dbReference>
<dbReference type="Gene3D" id="1.25.40.10">
    <property type="entry name" value="Tetratricopeptide repeat domain"/>
    <property type="match status" value="2"/>
</dbReference>
<feature type="compositionally biased region" description="Low complexity" evidence="11">
    <location>
        <begin position="1473"/>
        <end position="1488"/>
    </location>
</feature>
<keyword evidence="12" id="KW-0812">Transmembrane</keyword>